<evidence type="ECO:0000256" key="5">
    <source>
        <dbReference type="ARBA" id="ARBA00023002"/>
    </source>
</evidence>
<dbReference type="PANTHER" id="PTHR24296">
    <property type="entry name" value="CYTOCHROME P450"/>
    <property type="match status" value="1"/>
</dbReference>
<dbReference type="OrthoDB" id="1470350at2759"/>
<sequence>MLSLQVNNRLNDNKAILASPYRAYKSATQGSRRNLSAYTARHHSARQTMSIIEMLASISLLIVSIFFYLTINTKSRASSKSDPDLPKSYPLIGSSVAIFANRKRLIQWTSDLIRNSPSATVVLHRFLDDSRVVTGDPANVQHMLKTQFQNYEKGSKSRRILFDFLGNGIFNIDGDSWKFQRQLSSHEFSTKSLRKFVETVVDTELSQRLIPILSDAAANNAVLDLQDILQRFAFDNICKIAFGYDPAYLLPDLPEAGFAKTFDEAAKISSGRFNSVFPYLWKIKSFLNIGSEKRLKEASSQLREFAKNIIKEKKQQISNNSSLESVDLLSRFLSSGHSDEDFVTDIIISFLLAGRDTTSAALTWYFWLLSQNQEVEKKVLREIEEKSESPVYEEVKDMVYTHASLCESMRLYPPVPIDSKVAKQDDVLPDGTVVKKGMRVSYHPYAMGRLEVLWGSDWEKFRPERWLESATDGANKVGKWRFVGRDPYTYPVFQAGPRICLGKDMAFLQMKRVVAGILRRFKVVPVAEEGFEPVFVAYLTGKMQDGFPARYPSIHQLRRHHLLTDQTMAVAELLASIALLLVSIFIYLTKSSKSRTSSIPNPKAPKSYPLIGSSFAIFANRNRRIQWISDLIQSSPSATVVLHRFFLDDSHVLTGNPANVQHMLKTQFQNYEKGSQTRRALFDFLGNGIFNINGDSWKFQRQLSSHEFSTKSLRKFVETVVDIEVSQRLIPILSAAAASNAVLDLQDILQRFAFDNICKISFGYDPSYLLPGLPEAEFAKTFDEATMISSNRFNSVFPYLWKIKKFLNIGSEKRLKKASSKLREFAKNIIKEKKQELSKNSSLETVDLLSRFLSSGHSDEDFVTDIIISFLLAGRDTTSAALTWYFWLLSQNQEVEKEVLREIEEKSESPVYEEVKDMVYTHASLCESMRLYPPVPIDSKVAKHDDVLPDGTVVKKGMRVCYHPYAMGRLEVLWGSDWEKFRPERWLESAPDGANKNGKWIFVGRDPYTYPVFQAGPRICLGKDMAFLQMKRVVAGILRRFKVVPVAEEGFEPVFVSYLTGKMKDGFPVRFEERSD</sequence>
<dbReference type="GO" id="GO:0004497">
    <property type="term" value="F:monooxygenase activity"/>
    <property type="evidence" value="ECO:0007669"/>
    <property type="project" value="UniProtKB-KW"/>
</dbReference>
<dbReference type="PRINTS" id="PR00463">
    <property type="entry name" value="EP450I"/>
</dbReference>
<protein>
    <recommendedName>
        <fullName evidence="12">Cytochrome P450</fullName>
    </recommendedName>
</protein>
<evidence type="ECO:0000313" key="11">
    <source>
        <dbReference type="Proteomes" id="UP000657918"/>
    </source>
</evidence>
<keyword evidence="3 8" id="KW-0349">Heme</keyword>
<comment type="similarity">
    <text evidence="2">Belongs to the cytochrome P450 family.</text>
</comment>
<comment type="cofactor">
    <cofactor evidence="1 8">
        <name>heme</name>
        <dbReference type="ChEBI" id="CHEBI:30413"/>
    </cofactor>
</comment>
<dbReference type="GO" id="GO:0020037">
    <property type="term" value="F:heme binding"/>
    <property type="evidence" value="ECO:0007669"/>
    <property type="project" value="InterPro"/>
</dbReference>
<gene>
    <name evidence="10" type="ORF">SADUNF_Sadunf02G0035400</name>
</gene>
<keyword evidence="7" id="KW-0503">Monooxygenase</keyword>
<dbReference type="SUPFAM" id="SSF48264">
    <property type="entry name" value="Cytochrome P450"/>
    <property type="match status" value="2"/>
</dbReference>
<keyword evidence="11" id="KW-1185">Reference proteome</keyword>
<evidence type="ECO:0000256" key="1">
    <source>
        <dbReference type="ARBA" id="ARBA00001971"/>
    </source>
</evidence>
<keyword evidence="6 8" id="KW-0408">Iron</keyword>
<proteinExistence type="inferred from homology"/>
<keyword evidence="9" id="KW-0812">Transmembrane</keyword>
<evidence type="ECO:0000256" key="7">
    <source>
        <dbReference type="ARBA" id="ARBA00023033"/>
    </source>
</evidence>
<dbReference type="Pfam" id="PF00067">
    <property type="entry name" value="p450"/>
    <property type="match status" value="2"/>
</dbReference>
<evidence type="ECO:0000256" key="9">
    <source>
        <dbReference type="SAM" id="Phobius"/>
    </source>
</evidence>
<keyword evidence="9" id="KW-0472">Membrane</keyword>
<evidence type="ECO:0008006" key="12">
    <source>
        <dbReference type="Google" id="ProtNLM"/>
    </source>
</evidence>
<feature type="transmembrane region" description="Helical" evidence="9">
    <location>
        <begin position="51"/>
        <end position="71"/>
    </location>
</feature>
<dbReference type="Gene3D" id="1.10.630.10">
    <property type="entry name" value="Cytochrome P450"/>
    <property type="match status" value="2"/>
</dbReference>
<feature type="binding site" description="axial binding residue" evidence="8">
    <location>
        <position position="500"/>
    </location>
    <ligand>
        <name>heme</name>
        <dbReference type="ChEBI" id="CHEBI:30413"/>
    </ligand>
    <ligandPart>
        <name>Fe</name>
        <dbReference type="ChEBI" id="CHEBI:18248"/>
    </ligandPart>
</feature>
<evidence type="ECO:0000313" key="10">
    <source>
        <dbReference type="EMBL" id="KAF9686877.1"/>
    </source>
</evidence>
<keyword evidence="5" id="KW-0560">Oxidoreductase</keyword>
<dbReference type="GO" id="GO:0005506">
    <property type="term" value="F:iron ion binding"/>
    <property type="evidence" value="ECO:0007669"/>
    <property type="project" value="InterPro"/>
</dbReference>
<name>A0A835N5Z7_9ROSI</name>
<dbReference type="CDD" id="cd11064">
    <property type="entry name" value="CYP86A"/>
    <property type="match status" value="2"/>
</dbReference>
<accession>A0A835N5Z7</accession>
<evidence type="ECO:0000256" key="6">
    <source>
        <dbReference type="ARBA" id="ARBA00023004"/>
    </source>
</evidence>
<dbReference type="EMBL" id="JADGMS010000002">
    <property type="protein sequence ID" value="KAF9686877.1"/>
    <property type="molecule type" value="Genomic_DNA"/>
</dbReference>
<dbReference type="InterPro" id="IPR036396">
    <property type="entry name" value="Cyt_P450_sf"/>
</dbReference>
<evidence type="ECO:0000256" key="4">
    <source>
        <dbReference type="ARBA" id="ARBA00022723"/>
    </source>
</evidence>
<dbReference type="InterPro" id="IPR002401">
    <property type="entry name" value="Cyt_P450_E_grp-I"/>
</dbReference>
<organism evidence="10 11">
    <name type="scientific">Salix dunnii</name>
    <dbReference type="NCBI Taxonomy" id="1413687"/>
    <lineage>
        <taxon>Eukaryota</taxon>
        <taxon>Viridiplantae</taxon>
        <taxon>Streptophyta</taxon>
        <taxon>Embryophyta</taxon>
        <taxon>Tracheophyta</taxon>
        <taxon>Spermatophyta</taxon>
        <taxon>Magnoliopsida</taxon>
        <taxon>eudicotyledons</taxon>
        <taxon>Gunneridae</taxon>
        <taxon>Pentapetalae</taxon>
        <taxon>rosids</taxon>
        <taxon>fabids</taxon>
        <taxon>Malpighiales</taxon>
        <taxon>Salicaceae</taxon>
        <taxon>Saliceae</taxon>
        <taxon>Salix</taxon>
    </lineage>
</organism>
<dbReference type="PRINTS" id="PR00385">
    <property type="entry name" value="P450"/>
</dbReference>
<dbReference type="AlphaFoldDB" id="A0A835N5Z7"/>
<reference evidence="10 11" key="1">
    <citation type="submission" date="2020-10" db="EMBL/GenBank/DDBJ databases">
        <title>Plant Genome Project.</title>
        <authorList>
            <person name="Zhang R.-G."/>
        </authorList>
    </citation>
    <scope>NUCLEOTIDE SEQUENCE [LARGE SCALE GENOMIC DNA]</scope>
    <source>
        <strain evidence="10">FAFU-HL-1</strain>
        <tissue evidence="10">Leaf</tissue>
    </source>
</reference>
<dbReference type="GO" id="GO:0016705">
    <property type="term" value="F:oxidoreductase activity, acting on paired donors, with incorporation or reduction of molecular oxygen"/>
    <property type="evidence" value="ECO:0007669"/>
    <property type="project" value="InterPro"/>
</dbReference>
<evidence type="ECO:0000256" key="3">
    <source>
        <dbReference type="ARBA" id="ARBA00022617"/>
    </source>
</evidence>
<evidence type="ECO:0000256" key="2">
    <source>
        <dbReference type="ARBA" id="ARBA00010617"/>
    </source>
</evidence>
<dbReference type="Proteomes" id="UP000657918">
    <property type="component" value="Unassembled WGS sequence"/>
</dbReference>
<keyword evidence="4 8" id="KW-0479">Metal-binding</keyword>
<comment type="caution">
    <text evidence="10">The sequence shown here is derived from an EMBL/GenBank/DDBJ whole genome shotgun (WGS) entry which is preliminary data.</text>
</comment>
<dbReference type="InterPro" id="IPR001128">
    <property type="entry name" value="Cyt_P450"/>
</dbReference>
<keyword evidence="9" id="KW-1133">Transmembrane helix</keyword>
<evidence type="ECO:0000256" key="8">
    <source>
        <dbReference type="PIRSR" id="PIRSR602401-1"/>
    </source>
</evidence>